<dbReference type="InterPro" id="IPR023166">
    <property type="entry name" value="BaiN-like_dom_sf"/>
</dbReference>
<dbReference type="PRINTS" id="PR00368">
    <property type="entry name" value="FADPNR"/>
</dbReference>
<reference evidence="6" key="2">
    <citation type="submission" date="2024-06" db="EMBL/GenBank/DDBJ databases">
        <authorList>
            <person name="Petrova K.O."/>
            <person name="Toshchakov S.V."/>
            <person name="Boltjanskaja Y.V."/>
            <person name="Kevbrin V.V."/>
        </authorList>
    </citation>
    <scope>NUCLEOTIDE SEQUENCE</scope>
    <source>
        <strain evidence="6">Z-710</strain>
    </source>
</reference>
<evidence type="ECO:0000256" key="1">
    <source>
        <dbReference type="ARBA" id="ARBA00001974"/>
    </source>
</evidence>
<keyword evidence="2" id="KW-0285">Flavoprotein</keyword>
<comment type="cofactor">
    <cofactor evidence="1">
        <name>FAD</name>
        <dbReference type="ChEBI" id="CHEBI:57692"/>
    </cofactor>
</comment>
<dbReference type="Gene3D" id="1.10.8.260">
    <property type="entry name" value="HI0933 insert domain-like"/>
    <property type="match status" value="1"/>
</dbReference>
<protein>
    <submittedName>
        <fullName evidence="6">NAD(P)/FAD-dependent oxidoreductase</fullName>
    </submittedName>
</protein>
<dbReference type="InterPro" id="IPR055178">
    <property type="entry name" value="RsdA/BaiN/AoA(So)-like_dom"/>
</dbReference>
<dbReference type="PRINTS" id="PR00411">
    <property type="entry name" value="PNDRDTASEI"/>
</dbReference>
<dbReference type="AlphaFoldDB" id="A0AAU8HXB0"/>
<sequence>MRRLMMRDVKSVIVVGGGASGMIAAISAARQGAKVVILERLNRIGKKLLATGNGRCNLTNTNMDISFFHGTDPKFALGALHSFDYKQTIDFFDFLGITPKVEGEGKVYPYSLQSSSVLDVLRYEIAALNIMEKCDTEVLDIVPTRPGFIVKTKSGQLKGDSVIIATGGKASPQLGSNGSGYVLAEKLGHRLTEIYPSLVQLKLYEKYVKQMKGVKFEGKVSVGVKDKALRVECGEILFTDYGISGPPILQVSRTAIEQISKGKSPWVEVDVFPQYSKKELQELISTRLAYSGTKPLDFSFVGLINKNMIPVVLQCANIKDIKVLAYEVTEQQIQKIVEVLKNWRMSVKDFNSWDQAQTTAGGVDVRDVSPKTMESKIVKGLYFSGELLDIDGDCGGFNLQWAWSSGFIAGENAAKE</sequence>
<dbReference type="SUPFAM" id="SSF51905">
    <property type="entry name" value="FAD/NAD(P)-binding domain"/>
    <property type="match status" value="1"/>
</dbReference>
<dbReference type="InterPro" id="IPR004792">
    <property type="entry name" value="BaiN-like"/>
</dbReference>
<dbReference type="SUPFAM" id="SSF160996">
    <property type="entry name" value="HI0933 insert domain-like"/>
    <property type="match status" value="1"/>
</dbReference>
<feature type="domain" description="RsdA/BaiN/AoA(So)-like Rossmann fold-like" evidence="4">
    <location>
        <begin position="11"/>
        <end position="411"/>
    </location>
</feature>
<reference evidence="6" key="1">
    <citation type="journal article" date="2018" name="Antonie Van Leeuwenhoek">
        <title>Proteinivorax hydrogeniformans sp. nov., an anaerobic, haloalkaliphilic bacterium fermenting proteinaceous compounds with high hydrogen production.</title>
        <authorList>
            <person name="Boltyanskaya Y."/>
            <person name="Detkova E."/>
            <person name="Pimenov N."/>
            <person name="Kevbrin V."/>
        </authorList>
    </citation>
    <scope>NUCLEOTIDE SEQUENCE</scope>
    <source>
        <strain evidence="6">Z-710</strain>
    </source>
</reference>
<dbReference type="PANTHER" id="PTHR42887">
    <property type="entry name" value="OS12G0638800 PROTEIN"/>
    <property type="match status" value="1"/>
</dbReference>
<evidence type="ECO:0000259" key="5">
    <source>
        <dbReference type="Pfam" id="PF22780"/>
    </source>
</evidence>
<evidence type="ECO:0000313" key="6">
    <source>
        <dbReference type="EMBL" id="XCI30036.1"/>
    </source>
</evidence>
<keyword evidence="3" id="KW-0274">FAD</keyword>
<name>A0AAU8HXB0_9FIRM</name>
<evidence type="ECO:0000256" key="2">
    <source>
        <dbReference type="ARBA" id="ARBA00022630"/>
    </source>
</evidence>
<proteinExistence type="predicted"/>
<feature type="domain" description="RsdA/BaiN/AoA(So)-like insert" evidence="5">
    <location>
        <begin position="195"/>
        <end position="357"/>
    </location>
</feature>
<gene>
    <name evidence="6" type="ORF">PRVXH_002127</name>
</gene>
<dbReference type="InterPro" id="IPR036188">
    <property type="entry name" value="FAD/NAD-bd_sf"/>
</dbReference>
<dbReference type="Pfam" id="PF03486">
    <property type="entry name" value="HI0933_like"/>
    <property type="match status" value="1"/>
</dbReference>
<evidence type="ECO:0000259" key="4">
    <source>
        <dbReference type="Pfam" id="PF03486"/>
    </source>
</evidence>
<dbReference type="Pfam" id="PF22780">
    <property type="entry name" value="HI0933_like_1st"/>
    <property type="match status" value="1"/>
</dbReference>
<evidence type="ECO:0000256" key="3">
    <source>
        <dbReference type="ARBA" id="ARBA00022827"/>
    </source>
</evidence>
<dbReference type="Gene3D" id="2.40.30.10">
    <property type="entry name" value="Translation factors"/>
    <property type="match status" value="1"/>
</dbReference>
<organism evidence="6">
    <name type="scientific">Proteinivorax hydrogeniformans</name>
    <dbReference type="NCBI Taxonomy" id="1826727"/>
    <lineage>
        <taxon>Bacteria</taxon>
        <taxon>Bacillati</taxon>
        <taxon>Bacillota</taxon>
        <taxon>Clostridia</taxon>
        <taxon>Eubacteriales</taxon>
        <taxon>Proteinivoracaceae</taxon>
        <taxon>Proteinivorax</taxon>
    </lineage>
</organism>
<dbReference type="PANTHER" id="PTHR42887:SF2">
    <property type="entry name" value="OS12G0638800 PROTEIN"/>
    <property type="match status" value="1"/>
</dbReference>
<dbReference type="EMBL" id="CP159485">
    <property type="protein sequence ID" value="XCI30036.1"/>
    <property type="molecule type" value="Genomic_DNA"/>
</dbReference>
<dbReference type="InterPro" id="IPR057661">
    <property type="entry name" value="RsdA/BaiN/AoA(So)_Rossmann"/>
</dbReference>
<dbReference type="NCBIfam" id="TIGR00275">
    <property type="entry name" value="aminoacetone oxidase family FAD-binding enzyme"/>
    <property type="match status" value="1"/>
</dbReference>
<dbReference type="Gene3D" id="3.50.50.60">
    <property type="entry name" value="FAD/NAD(P)-binding domain"/>
    <property type="match status" value="1"/>
</dbReference>
<accession>A0AAU8HXB0</accession>